<keyword evidence="4" id="KW-0819">tRNA processing</keyword>
<protein>
    <recommendedName>
        <fullName evidence="3">tRNA (adenine(58)-N(1))-methyltransferase non-catalytic subunit TRM6</fullName>
    </recommendedName>
    <alternativeName>
        <fullName evidence="6">tRNA(m1A58)-methyltransferase subunit TRM6</fullName>
    </alternativeName>
</protein>
<keyword evidence="5" id="KW-0539">Nucleus</keyword>
<organism evidence="8 9">
    <name type="scientific">Dactylellina haptotyla (strain CBS 200.50)</name>
    <name type="common">Nematode-trapping fungus</name>
    <name type="synonym">Monacrosporium haptotylum</name>
    <dbReference type="NCBI Taxonomy" id="1284197"/>
    <lineage>
        <taxon>Eukaryota</taxon>
        <taxon>Fungi</taxon>
        <taxon>Dikarya</taxon>
        <taxon>Ascomycota</taxon>
        <taxon>Pezizomycotina</taxon>
        <taxon>Orbiliomycetes</taxon>
        <taxon>Orbiliales</taxon>
        <taxon>Orbiliaceae</taxon>
        <taxon>Dactylellina</taxon>
    </lineage>
</organism>
<dbReference type="InterPro" id="IPR017423">
    <property type="entry name" value="TRM6"/>
</dbReference>
<feature type="region of interest" description="Disordered" evidence="7">
    <location>
        <begin position="291"/>
        <end position="330"/>
    </location>
</feature>
<name>S8C9Z1_DACHA</name>
<dbReference type="OrthoDB" id="10254665at2759"/>
<feature type="compositionally biased region" description="Acidic residues" evidence="7">
    <location>
        <begin position="309"/>
        <end position="318"/>
    </location>
</feature>
<dbReference type="OMA" id="EGYIFHA"/>
<evidence type="ECO:0000256" key="1">
    <source>
        <dbReference type="ARBA" id="ARBA00004123"/>
    </source>
</evidence>
<proteinExistence type="inferred from homology"/>
<evidence type="ECO:0000256" key="3">
    <source>
        <dbReference type="ARBA" id="ARBA00021704"/>
    </source>
</evidence>
<keyword evidence="9" id="KW-1185">Reference proteome</keyword>
<evidence type="ECO:0000256" key="6">
    <source>
        <dbReference type="ARBA" id="ARBA00032319"/>
    </source>
</evidence>
<dbReference type="STRING" id="1284197.S8C9Z1"/>
<evidence type="ECO:0000313" key="9">
    <source>
        <dbReference type="Proteomes" id="UP000015100"/>
    </source>
</evidence>
<dbReference type="GO" id="GO:0030488">
    <property type="term" value="P:tRNA methylation"/>
    <property type="evidence" value="ECO:0007669"/>
    <property type="project" value="InterPro"/>
</dbReference>
<dbReference type="EMBL" id="AQGS01000045">
    <property type="protein sequence ID" value="EPS44487.1"/>
    <property type="molecule type" value="Genomic_DNA"/>
</dbReference>
<dbReference type="HOGENOM" id="CLU_010916_2_0_1"/>
<evidence type="ECO:0000256" key="2">
    <source>
        <dbReference type="ARBA" id="ARBA00008320"/>
    </source>
</evidence>
<comment type="caution">
    <text evidence="8">The sequence shown here is derived from an EMBL/GenBank/DDBJ whole genome shotgun (WGS) entry which is preliminary data.</text>
</comment>
<reference evidence="9" key="2">
    <citation type="submission" date="2013-04" db="EMBL/GenBank/DDBJ databases">
        <title>Genomic mechanisms accounting for the adaptation to parasitism in nematode-trapping fungi.</title>
        <authorList>
            <person name="Ahren D.G."/>
        </authorList>
    </citation>
    <scope>NUCLEOTIDE SEQUENCE [LARGE SCALE GENOMIC DNA]</scope>
    <source>
        <strain evidence="9">CBS 200.50</strain>
    </source>
</reference>
<dbReference type="Proteomes" id="UP000015100">
    <property type="component" value="Unassembled WGS sequence"/>
</dbReference>
<dbReference type="AlphaFoldDB" id="S8C9Z1"/>
<evidence type="ECO:0000313" key="8">
    <source>
        <dbReference type="EMBL" id="EPS44487.1"/>
    </source>
</evidence>
<dbReference type="Gene3D" id="3.10.330.20">
    <property type="match status" value="1"/>
</dbReference>
<accession>S8C9Z1</accession>
<dbReference type="PANTHER" id="PTHR12945">
    <property type="entry name" value="TRANSLATION INITIATION FACTOR EIF3-RELATED"/>
    <property type="match status" value="1"/>
</dbReference>
<feature type="compositionally biased region" description="Basic residues" evidence="7">
    <location>
        <begin position="295"/>
        <end position="305"/>
    </location>
</feature>
<dbReference type="Pfam" id="PF04189">
    <property type="entry name" value="Gcd10p"/>
    <property type="match status" value="1"/>
</dbReference>
<comment type="subcellular location">
    <subcellularLocation>
        <location evidence="1">Nucleus</location>
    </subcellularLocation>
</comment>
<evidence type="ECO:0000256" key="4">
    <source>
        <dbReference type="ARBA" id="ARBA00022694"/>
    </source>
</evidence>
<feature type="compositionally biased region" description="Basic and acidic residues" evidence="7">
    <location>
        <begin position="653"/>
        <end position="665"/>
    </location>
</feature>
<gene>
    <name evidence="8" type="ORF">H072_1527</name>
</gene>
<feature type="region of interest" description="Disordered" evidence="7">
    <location>
        <begin position="78"/>
        <end position="106"/>
    </location>
</feature>
<dbReference type="eggNOG" id="KOG1416">
    <property type="taxonomic scope" value="Eukaryota"/>
</dbReference>
<evidence type="ECO:0000256" key="5">
    <source>
        <dbReference type="ARBA" id="ARBA00023242"/>
    </source>
</evidence>
<reference evidence="8 9" key="1">
    <citation type="journal article" date="2013" name="PLoS Genet.">
        <title>Genomic mechanisms accounting for the adaptation to parasitism in nematode-trapping fungi.</title>
        <authorList>
            <person name="Meerupati T."/>
            <person name="Andersson K.M."/>
            <person name="Friman E."/>
            <person name="Kumar D."/>
            <person name="Tunlid A."/>
            <person name="Ahren D."/>
        </authorList>
    </citation>
    <scope>NUCLEOTIDE SEQUENCE [LARGE SCALE GENOMIC DNA]</scope>
    <source>
        <strain evidence="8 9">CBS 200.50</strain>
    </source>
</reference>
<feature type="region of interest" description="Disordered" evidence="7">
    <location>
        <begin position="637"/>
        <end position="684"/>
    </location>
</feature>
<comment type="similarity">
    <text evidence="2">Belongs to the TRM6/GCD10 family.</text>
</comment>
<dbReference type="GO" id="GO:0005634">
    <property type="term" value="C:nucleus"/>
    <property type="evidence" value="ECO:0007669"/>
    <property type="project" value="UniProtKB-SubCell"/>
</dbReference>
<dbReference type="GO" id="GO:0031515">
    <property type="term" value="C:tRNA (m1A) methyltransferase complex"/>
    <property type="evidence" value="ECO:0007669"/>
    <property type="project" value="InterPro"/>
</dbReference>
<evidence type="ECO:0000256" key="7">
    <source>
        <dbReference type="SAM" id="MobiDB-lite"/>
    </source>
</evidence>
<dbReference type="PANTHER" id="PTHR12945:SF0">
    <property type="entry name" value="TRNA (ADENINE(58)-N(1))-METHYLTRANSFERASE NON-CATALYTIC SUBUNIT TRM6"/>
    <property type="match status" value="1"/>
</dbReference>
<sequence>MEVIQPNDEVLIQLPSDTVKLVKVVPDSIIGLGKFGAFPANSLIGRPYYLTWTILDGDGFGLEPVSISEINGEKLATHNADGSAKSSKKSQKPSDSSTASGVDSPGLALEDTAIGVQVGEDGEDEEEDVELDAGVLQQELEKEQRLWEQQMKTNRDIRDDQTAQTMTWQEIEKLKKSGGTGSGKEIIARLLQSHAYIDKKTAFSLAKYTKRKTDKYLKRIRVVPADVPNFTNYQLTQKEPLKMLELRDEAMGLIISWADIRWGGRYLVIDDTGGLVVAAMAERMGLLAGEDARAPKKVSNARKRKREDNDDGKEEVEVSETGATEAKPADPVVAAAIQKETDEENMWASTMKRKSGYEQTQVPAANTITVLHTQDQPNLSLLRPFNFDTTNIINTTTHPLSSHLLSLSFLQLLSPESDPTLERPEPIPDAVLRTLKSVKRSNYHRKCRRQERVLNIVTSTRQGGFDGAIIATGMELSGVINTVAPLLKGSGQLVIFSPSVEPLSEVVDWCSTLRRNEYMRIKKEANAAIEEATNFDSNKPQTHVLDPDNTNPDIDAETIAILKELPKLPHHTPDVYFPIDPTNLLAPTIHTSRVRTFQALPGRTHPLMTSRGGSEGYVMHATKVFPILEGKVEARGKFGSRKKGSSAINTGVGKKENEKPKEVGRETTASVNGKKEDEMTIDEV</sequence>